<reference evidence="2" key="1">
    <citation type="journal article" date="2014" name="Genome Biol. Evol.">
        <title>Pangenome evidence for extensive interdomain horizontal transfer affecting lineage core and shell genes in uncultured planktonic thaumarchaeota and euryarchaeota.</title>
        <authorList>
            <person name="Deschamps P."/>
            <person name="Zivanovic Y."/>
            <person name="Moreira D."/>
            <person name="Rodriguez-Valera F."/>
            <person name="Lopez-Garcia P."/>
        </authorList>
    </citation>
    <scope>NUCLEOTIDE SEQUENCE</scope>
</reference>
<dbReference type="EMBL" id="KF900627">
    <property type="protein sequence ID" value="AIF01673.1"/>
    <property type="molecule type" value="Genomic_DNA"/>
</dbReference>
<dbReference type="PROSITE" id="PS50983">
    <property type="entry name" value="FE_B12_PBP"/>
    <property type="match status" value="1"/>
</dbReference>
<dbReference type="CDD" id="cd01144">
    <property type="entry name" value="BtuF"/>
    <property type="match status" value="1"/>
</dbReference>
<organism evidence="2">
    <name type="scientific">uncultured marine thaumarchaeote KM3_14_C04</name>
    <dbReference type="NCBI Taxonomy" id="1456014"/>
    <lineage>
        <taxon>Archaea</taxon>
        <taxon>Nitrososphaerota</taxon>
        <taxon>environmental samples</taxon>
    </lineage>
</organism>
<dbReference type="AlphaFoldDB" id="A0A075GJA3"/>
<dbReference type="PANTHER" id="PTHR42860">
    <property type="entry name" value="VITAMIN B12-BINDING PROTEIN"/>
    <property type="match status" value="1"/>
</dbReference>
<gene>
    <name evidence="2" type="primary">ABC.FEV.S</name>
</gene>
<name>A0A075GJA3_9ARCH</name>
<evidence type="ECO:0000259" key="1">
    <source>
        <dbReference type="PROSITE" id="PS50983"/>
    </source>
</evidence>
<dbReference type="Gene3D" id="3.40.50.1980">
    <property type="entry name" value="Nitrogenase molybdenum iron protein domain"/>
    <property type="match status" value="2"/>
</dbReference>
<dbReference type="InterPro" id="IPR051030">
    <property type="entry name" value="Vitamin_B12-ABC_binding"/>
</dbReference>
<dbReference type="PANTHER" id="PTHR42860:SF1">
    <property type="entry name" value="VITAMIN B12-BINDING PROTEIN"/>
    <property type="match status" value="1"/>
</dbReference>
<dbReference type="InterPro" id="IPR002491">
    <property type="entry name" value="ABC_transptr_periplasmic_BD"/>
</dbReference>
<accession>A0A075GJA3</accession>
<feature type="domain" description="Fe/B12 periplasmic-binding" evidence="1">
    <location>
        <begin position="5"/>
        <end position="292"/>
    </location>
</feature>
<sequence length="307" mass="34607">MEPQRIVTFLPSATELIYSLGADNKLFGVTHECNYPSGAKTKPRVISSVFDPASMSSKQIDDKICQLMTDGKEIYNLNKENLLNAKPDLIISQNICEVCSAHTEHVKMAVKMLEKKPEVYTIDPHDIDEILISIREISKMIGKEKEGNELVDSLSKRLEFVKSKTFEKRPKVVAIEWVEPFFTSGHWIPEMIETAGGENLISSKKMPSRKMKLEEIKEANPDIIVMMPCGFDVKRTVCEYKNVLAGNTDWNELKAVKENSVYAVDANSYFSKPSLRTITGIEIMASIIHPDVFGDLQLPEDSFVKIS</sequence>
<dbReference type="Pfam" id="PF01497">
    <property type="entry name" value="Peripla_BP_2"/>
    <property type="match status" value="1"/>
</dbReference>
<dbReference type="SUPFAM" id="SSF53807">
    <property type="entry name" value="Helical backbone' metal receptor"/>
    <property type="match status" value="1"/>
</dbReference>
<evidence type="ECO:0000313" key="2">
    <source>
        <dbReference type="EMBL" id="AIF01673.1"/>
    </source>
</evidence>
<proteinExistence type="predicted"/>
<protein>
    <submittedName>
        <fullName evidence="2">Periplasmic binding protein (ABC.FEV.S)</fullName>
    </submittedName>
</protein>